<protein>
    <recommendedName>
        <fullName evidence="3">Lipocalin-like domain-containing protein</fullName>
    </recommendedName>
</protein>
<accession>A0A979GR32</accession>
<proteinExistence type="predicted"/>
<dbReference type="KEGG" id="cpi:Cpin_3181"/>
<evidence type="ECO:0000313" key="2">
    <source>
        <dbReference type="Proteomes" id="UP000002215"/>
    </source>
</evidence>
<dbReference type="Proteomes" id="UP000002215">
    <property type="component" value="Chromosome"/>
</dbReference>
<reference evidence="2" key="1">
    <citation type="submission" date="2009-08" db="EMBL/GenBank/DDBJ databases">
        <title>The complete genome of Chitinophaga pinensis DSM 2588.</title>
        <authorList>
            <consortium name="US DOE Joint Genome Institute (JGI-PGF)"/>
            <person name="Lucas S."/>
            <person name="Copeland A."/>
            <person name="Lapidus A."/>
            <person name="Glavina del Rio T."/>
            <person name="Dalin E."/>
            <person name="Tice H."/>
            <person name="Bruce D."/>
            <person name="Goodwin L."/>
            <person name="Pitluck S."/>
            <person name="Kyrpides N."/>
            <person name="Mavromatis K."/>
            <person name="Ivanova N."/>
            <person name="Mikhailova N."/>
            <person name="Sims D."/>
            <person name="Meinche L."/>
            <person name="Brettin T."/>
            <person name="Detter J.C."/>
            <person name="Han C."/>
            <person name="Larimer F."/>
            <person name="Land M."/>
            <person name="Hauser L."/>
            <person name="Markowitz V."/>
            <person name="Cheng J.-F."/>
            <person name="Hugenholtz P."/>
            <person name="Woyke T."/>
            <person name="Wu D."/>
            <person name="Spring S."/>
            <person name="Klenk H.-P."/>
            <person name="Eisen J.A."/>
        </authorList>
    </citation>
    <scope>NUCLEOTIDE SEQUENCE [LARGE SCALE GENOMIC DNA]</scope>
    <source>
        <strain evidence="2">ATCC 43595 / DSM 2588 / LMG 13176 / NBRC 15968 / NCIMB 11800 / UQM 2034</strain>
    </source>
</reference>
<evidence type="ECO:0008006" key="3">
    <source>
        <dbReference type="Google" id="ProtNLM"/>
    </source>
</evidence>
<reference evidence="1 2" key="2">
    <citation type="journal article" date="2010" name="Stand. Genomic Sci.">
        <title>Complete genome sequence of Chitinophaga pinensis type strain (UQM 2034).</title>
        <authorList>
            <person name="Glavina Del Rio T."/>
            <person name="Abt B."/>
            <person name="Spring S."/>
            <person name="Lapidus A."/>
            <person name="Nolan M."/>
            <person name="Tice H."/>
            <person name="Copeland A."/>
            <person name="Cheng J.F."/>
            <person name="Chen F."/>
            <person name="Bruce D."/>
            <person name="Goodwin L."/>
            <person name="Pitluck S."/>
            <person name="Ivanova N."/>
            <person name="Mavromatis K."/>
            <person name="Mikhailova N."/>
            <person name="Pati A."/>
            <person name="Chen A."/>
            <person name="Palaniappan K."/>
            <person name="Land M."/>
            <person name="Hauser L."/>
            <person name="Chang Y.J."/>
            <person name="Jeffries C.D."/>
            <person name="Chain P."/>
            <person name="Saunders E."/>
            <person name="Detter J.C."/>
            <person name="Brettin T."/>
            <person name="Rohde M."/>
            <person name="Goker M."/>
            <person name="Bristow J."/>
            <person name="Eisen J.A."/>
            <person name="Markowitz V."/>
            <person name="Hugenholtz P."/>
            <person name="Kyrpides N.C."/>
            <person name="Klenk H.P."/>
            <person name="Lucas S."/>
        </authorList>
    </citation>
    <scope>NUCLEOTIDE SEQUENCE [LARGE SCALE GENOMIC DNA]</scope>
    <source>
        <strain evidence="2">ATCC 43595 / DSM 2588 / LMG 13176 / NBRC 15968 / NCIMB 11800 / UQM 2034</strain>
    </source>
</reference>
<dbReference type="EMBL" id="CP001699">
    <property type="protein sequence ID" value="ACU60648.1"/>
    <property type="molecule type" value="Genomic_DNA"/>
</dbReference>
<name>A0A979GR32_CHIPD</name>
<dbReference type="AlphaFoldDB" id="A0A979GR32"/>
<gene>
    <name evidence="1" type="ordered locus">Cpin_3181</name>
</gene>
<organism evidence="1 2">
    <name type="scientific">Chitinophaga pinensis (strain ATCC 43595 / DSM 2588 / LMG 13176 / NBRC 15968 / NCIMB 11800 / UQM 2034)</name>
    <dbReference type="NCBI Taxonomy" id="485918"/>
    <lineage>
        <taxon>Bacteria</taxon>
        <taxon>Pseudomonadati</taxon>
        <taxon>Bacteroidota</taxon>
        <taxon>Chitinophagia</taxon>
        <taxon>Chitinophagales</taxon>
        <taxon>Chitinophagaceae</taxon>
        <taxon>Chitinophaga</taxon>
    </lineage>
</organism>
<sequence length="133" mass="15605">MRMMQTNFLLGEWIIDDATTDDTMPVLMRDMDSQTYIPKKDILIRFTERGELTYSSPVLGPHPFIYMRYQLVNNKLITRMHGIPYERKYEVEPLPDGRLHITGSNDASANEFIGRREMFLKRYVPEKGSGKQE</sequence>
<evidence type="ECO:0000313" key="1">
    <source>
        <dbReference type="EMBL" id="ACU60648.1"/>
    </source>
</evidence>